<name>A0A7D6ZI11_9NOCA</name>
<organism evidence="1 2">
    <name type="scientific">Nocardia huaxiensis</name>
    <dbReference type="NCBI Taxonomy" id="2755382"/>
    <lineage>
        <taxon>Bacteria</taxon>
        <taxon>Bacillati</taxon>
        <taxon>Actinomycetota</taxon>
        <taxon>Actinomycetes</taxon>
        <taxon>Mycobacteriales</taxon>
        <taxon>Nocardiaceae</taxon>
        <taxon>Nocardia</taxon>
    </lineage>
</organism>
<evidence type="ECO:0000313" key="2">
    <source>
        <dbReference type="Proteomes" id="UP000515512"/>
    </source>
</evidence>
<dbReference type="RefSeq" id="WP_181579649.1">
    <property type="nucleotide sequence ID" value="NZ_CP088007.1"/>
</dbReference>
<sequence length="215" mass="23571">MTDLAARAEVVKLARELHTSVEELAFLLDGDASAIRRVRRGMHHALDARHRPMFDRVAKVSALVPNSLAVAIATRFYGPMLCGMIATSLSPERAAALIGHVDVNFLAEVSVHVDADAAGPIVREFDSAVLIPVMREMMARKDYVTLARFLVAATDQQLLDVIPHIDTGEDLLMVAFNAELDTVADRFEVVLAGLPDPLIREIVQAMHTHDRFAEA</sequence>
<reference evidence="1 2" key="1">
    <citation type="submission" date="2020-07" db="EMBL/GenBank/DDBJ databases">
        <authorList>
            <person name="Zhuang K."/>
            <person name="Ran Y."/>
        </authorList>
    </citation>
    <scope>NUCLEOTIDE SEQUENCE [LARGE SCALE GENOMIC DNA]</scope>
    <source>
        <strain evidence="1 2">WCH-YHL-001</strain>
    </source>
</reference>
<protein>
    <submittedName>
        <fullName evidence="1">Uncharacterized protein</fullName>
    </submittedName>
</protein>
<accession>A0A7D6ZI11</accession>
<proteinExistence type="predicted"/>
<keyword evidence="2" id="KW-1185">Reference proteome</keyword>
<gene>
    <name evidence="1" type="ORF">H0264_24100</name>
</gene>
<dbReference type="EMBL" id="CP059399">
    <property type="protein sequence ID" value="QLY28443.1"/>
    <property type="molecule type" value="Genomic_DNA"/>
</dbReference>
<dbReference type="KEGG" id="nhu:H0264_24100"/>
<dbReference type="AlphaFoldDB" id="A0A7D6ZI11"/>
<evidence type="ECO:0000313" key="1">
    <source>
        <dbReference type="EMBL" id="QLY28443.1"/>
    </source>
</evidence>
<dbReference type="Proteomes" id="UP000515512">
    <property type="component" value="Chromosome"/>
</dbReference>